<keyword evidence="2" id="KW-0813">Transport</keyword>
<evidence type="ECO:0000313" key="4">
    <source>
        <dbReference type="EMBL" id="MCS4559124.1"/>
    </source>
</evidence>
<dbReference type="EMBL" id="JAKOGG010000813">
    <property type="protein sequence ID" value="MCS4559124.1"/>
    <property type="molecule type" value="Genomic_DNA"/>
</dbReference>
<keyword evidence="5" id="KW-1185">Reference proteome</keyword>
<feature type="non-terminal residue" evidence="4">
    <location>
        <position position="77"/>
    </location>
</feature>
<protein>
    <submittedName>
        <fullName evidence="4">Uncharacterized protein</fullName>
    </submittedName>
</protein>
<dbReference type="Gene3D" id="1.25.10.10">
    <property type="entry name" value="Leucine-rich Repeat Variant"/>
    <property type="match status" value="1"/>
</dbReference>
<accession>A0ABT2FS12</accession>
<dbReference type="Proteomes" id="UP001201549">
    <property type="component" value="Unassembled WGS sequence"/>
</dbReference>
<evidence type="ECO:0000313" key="5">
    <source>
        <dbReference type="Proteomes" id="UP001201549"/>
    </source>
</evidence>
<feature type="non-terminal residue" evidence="4">
    <location>
        <position position="1"/>
    </location>
</feature>
<reference evidence="4 5" key="1">
    <citation type="submission" date="2022-02" db="EMBL/GenBank/DDBJ databases">
        <authorList>
            <person name="Zhuang L."/>
        </authorList>
    </citation>
    <scope>NUCLEOTIDE SEQUENCE [LARGE SCALE GENOMIC DNA]</scope>
    <source>
        <strain evidence="4 5">C32</strain>
    </source>
</reference>
<evidence type="ECO:0000256" key="1">
    <source>
        <dbReference type="ARBA" id="ARBA00010394"/>
    </source>
</evidence>
<dbReference type="SUPFAM" id="SSF48371">
    <property type="entry name" value="ARM repeat"/>
    <property type="match status" value="1"/>
</dbReference>
<evidence type="ECO:0000256" key="2">
    <source>
        <dbReference type="ARBA" id="ARBA00022448"/>
    </source>
</evidence>
<dbReference type="PANTHER" id="PTHR23316">
    <property type="entry name" value="IMPORTIN ALPHA"/>
    <property type="match status" value="1"/>
</dbReference>
<organism evidence="4 5">
    <name type="scientific">Shewanella electrica</name>
    <dbReference type="NCBI Taxonomy" id="515560"/>
    <lineage>
        <taxon>Bacteria</taxon>
        <taxon>Pseudomonadati</taxon>
        <taxon>Pseudomonadota</taxon>
        <taxon>Gammaproteobacteria</taxon>
        <taxon>Alteromonadales</taxon>
        <taxon>Shewanellaceae</taxon>
        <taxon>Shewanella</taxon>
    </lineage>
</organism>
<reference evidence="5" key="2">
    <citation type="submission" date="2023-07" db="EMBL/GenBank/DDBJ databases">
        <title>Shewanella mangrovi sp. nov., an acetaldehyde- degrading bacterium isolated from mangrove sediment.</title>
        <authorList>
            <person name="Liu Y."/>
        </authorList>
    </citation>
    <scope>NUCLEOTIDE SEQUENCE [LARGE SCALE GENOMIC DNA]</scope>
    <source>
        <strain evidence="5">C32</strain>
    </source>
</reference>
<comment type="similarity">
    <text evidence="1">Belongs to the importin alpha family.</text>
</comment>
<sequence length="77" mass="8733">ESLPAMIGGVYSDDNNLQLEATTQFRKLLSIERSPPIEEVIQSGVVPRFVQFLTREDFPQLSSKLRGHLQTLHLALR</sequence>
<keyword evidence="3" id="KW-0653">Protein transport</keyword>
<dbReference type="InterPro" id="IPR011989">
    <property type="entry name" value="ARM-like"/>
</dbReference>
<gene>
    <name evidence="4" type="ORF">L9G74_22140</name>
</gene>
<proteinExistence type="inferred from homology"/>
<dbReference type="Pfam" id="PF00514">
    <property type="entry name" value="Arm"/>
    <property type="match status" value="1"/>
</dbReference>
<dbReference type="InterPro" id="IPR000225">
    <property type="entry name" value="Armadillo"/>
</dbReference>
<name>A0ABT2FS12_9GAMM</name>
<comment type="caution">
    <text evidence="4">The sequence shown here is derived from an EMBL/GenBank/DDBJ whole genome shotgun (WGS) entry which is preliminary data.</text>
</comment>
<evidence type="ECO:0000256" key="3">
    <source>
        <dbReference type="ARBA" id="ARBA00022927"/>
    </source>
</evidence>
<dbReference type="InterPro" id="IPR016024">
    <property type="entry name" value="ARM-type_fold"/>
</dbReference>